<reference evidence="2" key="1">
    <citation type="submission" date="2021-01" db="EMBL/GenBank/DDBJ databases">
        <authorList>
            <person name="Corre E."/>
            <person name="Pelletier E."/>
            <person name="Niang G."/>
            <person name="Scheremetjew M."/>
            <person name="Finn R."/>
            <person name="Kale V."/>
            <person name="Holt S."/>
            <person name="Cochrane G."/>
            <person name="Meng A."/>
            <person name="Brown T."/>
            <person name="Cohen L."/>
        </authorList>
    </citation>
    <scope>NUCLEOTIDE SEQUENCE</scope>
    <source>
        <strain evidence="2">PLY182g</strain>
    </source>
</reference>
<gene>
    <name evidence="2" type="ORF">CPEL01642_LOCUS17667</name>
</gene>
<organism evidence="2">
    <name type="scientific">Coccolithus braarudii</name>
    <dbReference type="NCBI Taxonomy" id="221442"/>
    <lineage>
        <taxon>Eukaryota</taxon>
        <taxon>Haptista</taxon>
        <taxon>Haptophyta</taxon>
        <taxon>Prymnesiophyceae</taxon>
        <taxon>Coccolithales</taxon>
        <taxon>Coccolithaceae</taxon>
        <taxon>Coccolithus</taxon>
    </lineage>
</organism>
<evidence type="ECO:0000313" key="2">
    <source>
        <dbReference type="EMBL" id="CAD8614286.1"/>
    </source>
</evidence>
<dbReference type="AlphaFoldDB" id="A0A7S0LJ61"/>
<feature type="compositionally biased region" description="Low complexity" evidence="1">
    <location>
        <begin position="155"/>
        <end position="170"/>
    </location>
</feature>
<sequence>MARKRPEFRPLRVLDGWERYSSQALVGIYSDQQARLFRKATDHVSFFLHVAESSSLPCDRAFAALASKILSQFANQSASERMNKYVGDIHCSKRYQLSLSKGDKMLQVKMHLMHKELAEKTHRHEQKRGVDIPTDRPASRIRRGAHIGRRGGRGPAPTRPRVAAARAGGG</sequence>
<feature type="region of interest" description="Disordered" evidence="1">
    <location>
        <begin position="120"/>
        <end position="170"/>
    </location>
</feature>
<feature type="compositionally biased region" description="Basic residues" evidence="1">
    <location>
        <begin position="139"/>
        <end position="152"/>
    </location>
</feature>
<name>A0A7S0LJ61_9EUKA</name>
<feature type="compositionally biased region" description="Basic and acidic residues" evidence="1">
    <location>
        <begin position="120"/>
        <end position="138"/>
    </location>
</feature>
<accession>A0A7S0LJ61</accession>
<evidence type="ECO:0000256" key="1">
    <source>
        <dbReference type="SAM" id="MobiDB-lite"/>
    </source>
</evidence>
<protein>
    <submittedName>
        <fullName evidence="2">Uncharacterized protein</fullName>
    </submittedName>
</protein>
<proteinExistence type="predicted"/>
<dbReference type="EMBL" id="HBEY01037151">
    <property type="protein sequence ID" value="CAD8614286.1"/>
    <property type="molecule type" value="Transcribed_RNA"/>
</dbReference>